<evidence type="ECO:0000313" key="2">
    <source>
        <dbReference type="EMBL" id="CAG9187692.1"/>
    </source>
</evidence>
<dbReference type="InterPro" id="IPR003447">
    <property type="entry name" value="FEMABX"/>
</dbReference>
<dbReference type="PROSITE" id="PS51191">
    <property type="entry name" value="FEMABX"/>
    <property type="match status" value="1"/>
</dbReference>
<organism evidence="2 3">
    <name type="scientific">Cupriavidus pinatubonensis</name>
    <dbReference type="NCBI Taxonomy" id="248026"/>
    <lineage>
        <taxon>Bacteria</taxon>
        <taxon>Pseudomonadati</taxon>
        <taxon>Pseudomonadota</taxon>
        <taxon>Betaproteobacteria</taxon>
        <taxon>Burkholderiales</taxon>
        <taxon>Burkholderiaceae</taxon>
        <taxon>Cupriavidus</taxon>
    </lineage>
</organism>
<sequence>MTLSPVSIGLTKGAERLWQETQSRHRHDIIQARRAGVSVRLDRDFEALPRFIALYNQTMTRVSALPYYFFDASYYRTLVRMLGKDLLLFVAEQQGRVIGAAPFRGH</sequence>
<dbReference type="Proteomes" id="UP000701702">
    <property type="component" value="Unassembled WGS sequence"/>
</dbReference>
<dbReference type="RefSeq" id="WP_224011178.1">
    <property type="nucleotide sequence ID" value="NZ_CAJZAF010000095.1"/>
</dbReference>
<proteinExistence type="predicted"/>
<reference evidence="2 3" key="1">
    <citation type="submission" date="2021-08" db="EMBL/GenBank/DDBJ databases">
        <authorList>
            <person name="Peeters C."/>
        </authorList>
    </citation>
    <scope>NUCLEOTIDE SEQUENCE [LARGE SCALE GENOMIC DNA]</scope>
    <source>
        <strain evidence="2 3">LMG 23994</strain>
    </source>
</reference>
<dbReference type="SUPFAM" id="SSF55729">
    <property type="entry name" value="Acyl-CoA N-acyltransferases (Nat)"/>
    <property type="match status" value="1"/>
</dbReference>
<gene>
    <name evidence="2" type="ORF">LMG23994_07137</name>
</gene>
<comment type="caution">
    <text evidence="2">The sequence shown here is derived from an EMBL/GenBank/DDBJ whole genome shotgun (WGS) entry which is preliminary data.</text>
</comment>
<dbReference type="Gene3D" id="3.40.630.30">
    <property type="match status" value="1"/>
</dbReference>
<dbReference type="Pfam" id="PF13480">
    <property type="entry name" value="Acetyltransf_6"/>
    <property type="match status" value="1"/>
</dbReference>
<dbReference type="InterPro" id="IPR016181">
    <property type="entry name" value="Acyl_CoA_acyltransferase"/>
</dbReference>
<evidence type="ECO:0000313" key="3">
    <source>
        <dbReference type="Proteomes" id="UP000701702"/>
    </source>
</evidence>
<dbReference type="EMBL" id="CAJZAF010000095">
    <property type="protein sequence ID" value="CAG9187692.1"/>
    <property type="molecule type" value="Genomic_DNA"/>
</dbReference>
<name>A0ABM8Y4K4_9BURK</name>
<evidence type="ECO:0000259" key="1">
    <source>
        <dbReference type="Pfam" id="PF13480"/>
    </source>
</evidence>
<dbReference type="InterPro" id="IPR038740">
    <property type="entry name" value="BioF2-like_GNAT_dom"/>
</dbReference>
<keyword evidence="3" id="KW-1185">Reference proteome</keyword>
<accession>A0ABM8Y4K4</accession>
<feature type="domain" description="BioF2-like acetyltransferase" evidence="1">
    <location>
        <begin position="27"/>
        <end position="100"/>
    </location>
</feature>
<protein>
    <recommendedName>
        <fullName evidence="1">BioF2-like acetyltransferase domain-containing protein</fullName>
    </recommendedName>
</protein>